<keyword evidence="1" id="KW-0812">Transmembrane</keyword>
<evidence type="ECO:0000313" key="2">
    <source>
        <dbReference type="EMBL" id="KAF6811465.1"/>
    </source>
</evidence>
<dbReference type="OrthoDB" id="2017974at2759"/>
<dbReference type="EMBL" id="WIGM01000817">
    <property type="protein sequence ID" value="KAF6811465.1"/>
    <property type="molecule type" value="Genomic_DNA"/>
</dbReference>
<keyword evidence="1" id="KW-0472">Membrane</keyword>
<gene>
    <name evidence="2" type="ORF">CMUS01_13256</name>
</gene>
<proteinExistence type="predicted"/>
<dbReference type="AlphaFoldDB" id="A0A8H6JE59"/>
<reference evidence="2" key="1">
    <citation type="journal article" date="2020" name="Phytopathology">
        <title>Genome Sequence Resources of Colletotrichum truncatum, C. plurivorum, C. musicola, and C. sojae: Four Species Pathogenic to Soybean (Glycine max).</title>
        <authorList>
            <person name="Rogerio F."/>
            <person name="Boufleur T.R."/>
            <person name="Ciampi-Guillardi M."/>
            <person name="Sukno S.A."/>
            <person name="Thon M.R."/>
            <person name="Massola Junior N.S."/>
            <person name="Baroncelli R."/>
        </authorList>
    </citation>
    <scope>NUCLEOTIDE SEQUENCE</scope>
    <source>
        <strain evidence="2">LFN0074</strain>
    </source>
</reference>
<comment type="caution">
    <text evidence="2">The sequence shown here is derived from an EMBL/GenBank/DDBJ whole genome shotgun (WGS) entry which is preliminary data.</text>
</comment>
<dbReference type="Proteomes" id="UP000639643">
    <property type="component" value="Unassembled WGS sequence"/>
</dbReference>
<organism evidence="2 3">
    <name type="scientific">Colletotrichum musicola</name>
    <dbReference type="NCBI Taxonomy" id="2175873"/>
    <lineage>
        <taxon>Eukaryota</taxon>
        <taxon>Fungi</taxon>
        <taxon>Dikarya</taxon>
        <taxon>Ascomycota</taxon>
        <taxon>Pezizomycotina</taxon>
        <taxon>Sordariomycetes</taxon>
        <taxon>Hypocreomycetidae</taxon>
        <taxon>Glomerellales</taxon>
        <taxon>Glomerellaceae</taxon>
        <taxon>Colletotrichum</taxon>
        <taxon>Colletotrichum orchidearum species complex</taxon>
    </lineage>
</organism>
<keyword evidence="3" id="KW-1185">Reference proteome</keyword>
<evidence type="ECO:0000256" key="1">
    <source>
        <dbReference type="SAM" id="Phobius"/>
    </source>
</evidence>
<evidence type="ECO:0000313" key="3">
    <source>
        <dbReference type="Proteomes" id="UP000639643"/>
    </source>
</evidence>
<sequence>MPGRMWRHSVHSLLQLSRHRLSTNFELMLTFIYLAYSMIAFLYGTNPISKTRGSSAWGTQVGIGKWLPSTILCLLTVM</sequence>
<keyword evidence="1" id="KW-1133">Transmembrane helix</keyword>
<feature type="transmembrane region" description="Helical" evidence="1">
    <location>
        <begin position="21"/>
        <end position="44"/>
    </location>
</feature>
<accession>A0A8H6JE59</accession>
<protein>
    <submittedName>
        <fullName evidence="2">Uncharacterized protein</fullName>
    </submittedName>
</protein>
<name>A0A8H6JE59_9PEZI</name>